<feature type="transmembrane region" description="Helical" evidence="7">
    <location>
        <begin position="105"/>
        <end position="120"/>
    </location>
</feature>
<feature type="transmembrane region" description="Helical" evidence="7">
    <location>
        <begin position="126"/>
        <end position="148"/>
    </location>
</feature>
<feature type="transmembrane region" description="Helical" evidence="7">
    <location>
        <begin position="429"/>
        <end position="446"/>
    </location>
</feature>
<feature type="transmembrane region" description="Helical" evidence="7">
    <location>
        <begin position="337"/>
        <end position="359"/>
    </location>
</feature>
<keyword evidence="10" id="KW-1185">Reference proteome</keyword>
<keyword evidence="2" id="KW-0813">Transport</keyword>
<name>A0A7M7REC3_STRPU</name>
<feature type="domain" description="Major facilitator superfamily (MFS) profile" evidence="8">
    <location>
        <begin position="37"/>
        <end position="451"/>
    </location>
</feature>
<dbReference type="FunCoup" id="A0A7M7REC3">
    <property type="interactions" value="912"/>
</dbReference>
<dbReference type="Proteomes" id="UP000007110">
    <property type="component" value="Unassembled WGS sequence"/>
</dbReference>
<feature type="transmembrane region" description="Helical" evidence="7">
    <location>
        <begin position="38"/>
        <end position="60"/>
    </location>
</feature>
<dbReference type="InParanoid" id="A0A7M7REC3"/>
<evidence type="ECO:0000313" key="9">
    <source>
        <dbReference type="EnsemblMetazoa" id="XP_780651"/>
    </source>
</evidence>
<dbReference type="PRINTS" id="PR01035">
    <property type="entry name" value="TCRTETA"/>
</dbReference>
<dbReference type="InterPro" id="IPR011701">
    <property type="entry name" value="MFS"/>
</dbReference>
<dbReference type="RefSeq" id="XP_780651.4">
    <property type="nucleotide sequence ID" value="XM_775558.5"/>
</dbReference>
<dbReference type="GO" id="GO:0022857">
    <property type="term" value="F:transmembrane transporter activity"/>
    <property type="evidence" value="ECO:0007669"/>
    <property type="project" value="InterPro"/>
</dbReference>
<dbReference type="PANTHER" id="PTHR23504">
    <property type="entry name" value="MAJOR FACILITATOR SUPERFAMILY DOMAIN-CONTAINING PROTEIN 10"/>
    <property type="match status" value="1"/>
</dbReference>
<feature type="transmembrane region" description="Helical" evidence="7">
    <location>
        <begin position="160"/>
        <end position="183"/>
    </location>
</feature>
<protein>
    <recommendedName>
        <fullName evidence="8">Major facilitator superfamily (MFS) profile domain-containing protein</fullName>
    </recommendedName>
</protein>
<feature type="transmembrane region" description="Helical" evidence="7">
    <location>
        <begin position="380"/>
        <end position="397"/>
    </location>
</feature>
<evidence type="ECO:0000256" key="5">
    <source>
        <dbReference type="ARBA" id="ARBA00023136"/>
    </source>
</evidence>
<dbReference type="EnsemblMetazoa" id="XM_775558">
    <property type="protein sequence ID" value="XP_780651"/>
    <property type="gene ID" value="LOC575139"/>
</dbReference>
<evidence type="ECO:0000256" key="2">
    <source>
        <dbReference type="ARBA" id="ARBA00022448"/>
    </source>
</evidence>
<dbReference type="Gene3D" id="1.20.1250.20">
    <property type="entry name" value="MFS general substrate transporter like domains"/>
    <property type="match status" value="1"/>
</dbReference>
<feature type="transmembrane region" description="Helical" evidence="7">
    <location>
        <begin position="313"/>
        <end position="331"/>
    </location>
</feature>
<reference evidence="10" key="1">
    <citation type="submission" date="2015-02" db="EMBL/GenBank/DDBJ databases">
        <title>Genome sequencing for Strongylocentrotus purpuratus.</title>
        <authorList>
            <person name="Murali S."/>
            <person name="Liu Y."/>
            <person name="Vee V."/>
            <person name="English A."/>
            <person name="Wang M."/>
            <person name="Skinner E."/>
            <person name="Han Y."/>
            <person name="Muzny D.M."/>
            <person name="Worley K.C."/>
            <person name="Gibbs R.A."/>
        </authorList>
    </citation>
    <scope>NUCLEOTIDE SEQUENCE</scope>
</reference>
<dbReference type="PROSITE" id="PS50850">
    <property type="entry name" value="MFS"/>
    <property type="match status" value="1"/>
</dbReference>
<comment type="subcellular location">
    <subcellularLocation>
        <location evidence="1">Membrane</location>
        <topology evidence="1">Multi-pass membrane protein</topology>
    </subcellularLocation>
</comment>
<sequence length="497" mass="54257">MLENQSNMPKKRKRPALIRTSSKQRKDGGRTGIGEPSLYHALIIIFLEFFSWGLLTTPMLTVLHETFPEHTFLMNGLVQGVKGFLAFLSAPMLGALSDVWGRKSFLLLTVFFTCMPIPLMKISAWWFFAMLSVSGVMSVTFSLIFAYVADITPDSERSQAYGLVSATFAASLITSPALGAYLASIYGDGFVVFLATAIALCDVLFILVAVPESLPEKVRRASWGASITWEQADPFTSLRKAGQDYTVLLLCIAVFLSYLPEAGQYSCMFLYLRTVGKFSPPEVPAYIALVGVLSVFTQTILLGFLIKHLGHKHTIMVGLTCEMLELMWYGFASQQWMMWAAGVIASVCSINFPAISAMISHCADQDKQGVVQGMVTGIRSLCTGLGPALFGVIFYFFDVNLDIDDTGTKNEEGVMENPMQETIMPGPPFVFGSLLVIISLLVAYFLPNVQEPSAAPPQSPSLKLVKLKSPVDDVSVPLLTDVDSIGIEPSAVDPLNP</sequence>
<feature type="transmembrane region" description="Helical" evidence="7">
    <location>
        <begin position="283"/>
        <end position="306"/>
    </location>
</feature>
<dbReference type="OrthoDB" id="419616at2759"/>
<evidence type="ECO:0000256" key="7">
    <source>
        <dbReference type="SAM" id="Phobius"/>
    </source>
</evidence>
<keyword evidence="4 7" id="KW-1133">Transmembrane helix</keyword>
<dbReference type="GeneID" id="575139"/>
<feature type="transmembrane region" description="Helical" evidence="7">
    <location>
        <begin position="72"/>
        <end position="93"/>
    </location>
</feature>
<evidence type="ECO:0000259" key="8">
    <source>
        <dbReference type="PROSITE" id="PS50850"/>
    </source>
</evidence>
<reference evidence="9" key="2">
    <citation type="submission" date="2021-01" db="UniProtKB">
        <authorList>
            <consortium name="EnsemblMetazoa"/>
        </authorList>
    </citation>
    <scope>IDENTIFICATION</scope>
</reference>
<dbReference type="CDD" id="cd17387">
    <property type="entry name" value="MFS_MFSD14"/>
    <property type="match status" value="1"/>
</dbReference>
<dbReference type="InterPro" id="IPR005829">
    <property type="entry name" value="Sugar_transporter_CS"/>
</dbReference>
<keyword evidence="3 7" id="KW-0812">Transmembrane</keyword>
<feature type="transmembrane region" description="Helical" evidence="7">
    <location>
        <begin position="247"/>
        <end position="271"/>
    </location>
</feature>
<dbReference type="AlphaFoldDB" id="A0A7M7REC3"/>
<dbReference type="GO" id="GO:0016020">
    <property type="term" value="C:membrane"/>
    <property type="evidence" value="ECO:0007669"/>
    <property type="project" value="UniProtKB-SubCell"/>
</dbReference>
<dbReference type="InterPro" id="IPR001958">
    <property type="entry name" value="Tet-R_TetA/multi-R_MdtG-like"/>
</dbReference>
<accession>A0A7M7REC3</accession>
<evidence type="ECO:0000256" key="3">
    <source>
        <dbReference type="ARBA" id="ARBA00022692"/>
    </source>
</evidence>
<evidence type="ECO:0000256" key="4">
    <source>
        <dbReference type="ARBA" id="ARBA00022989"/>
    </source>
</evidence>
<evidence type="ECO:0000256" key="6">
    <source>
        <dbReference type="SAM" id="MobiDB-lite"/>
    </source>
</evidence>
<organism evidence="9 10">
    <name type="scientific">Strongylocentrotus purpuratus</name>
    <name type="common">Purple sea urchin</name>
    <dbReference type="NCBI Taxonomy" id="7668"/>
    <lineage>
        <taxon>Eukaryota</taxon>
        <taxon>Metazoa</taxon>
        <taxon>Echinodermata</taxon>
        <taxon>Eleutherozoa</taxon>
        <taxon>Echinozoa</taxon>
        <taxon>Echinoidea</taxon>
        <taxon>Euechinoidea</taxon>
        <taxon>Echinacea</taxon>
        <taxon>Camarodonta</taxon>
        <taxon>Echinidea</taxon>
        <taxon>Strongylocentrotidae</taxon>
        <taxon>Strongylocentrotus</taxon>
    </lineage>
</organism>
<dbReference type="OMA" id="LELMWYG"/>
<dbReference type="PROSITE" id="PS00216">
    <property type="entry name" value="SUGAR_TRANSPORT_1"/>
    <property type="match status" value="1"/>
</dbReference>
<dbReference type="Pfam" id="PF07690">
    <property type="entry name" value="MFS_1"/>
    <property type="match status" value="1"/>
</dbReference>
<evidence type="ECO:0000313" key="10">
    <source>
        <dbReference type="Proteomes" id="UP000007110"/>
    </source>
</evidence>
<dbReference type="InterPro" id="IPR036259">
    <property type="entry name" value="MFS_trans_sf"/>
</dbReference>
<evidence type="ECO:0000256" key="1">
    <source>
        <dbReference type="ARBA" id="ARBA00004141"/>
    </source>
</evidence>
<feature type="region of interest" description="Disordered" evidence="6">
    <location>
        <begin position="1"/>
        <end position="31"/>
    </location>
</feature>
<dbReference type="PANTHER" id="PTHR23504:SF1">
    <property type="entry name" value="GH21943P-RELATED"/>
    <property type="match status" value="1"/>
</dbReference>
<feature type="transmembrane region" description="Helical" evidence="7">
    <location>
        <begin position="189"/>
        <end position="210"/>
    </location>
</feature>
<proteinExistence type="predicted"/>
<dbReference type="SUPFAM" id="SSF103473">
    <property type="entry name" value="MFS general substrate transporter"/>
    <property type="match status" value="1"/>
</dbReference>
<dbReference type="KEGG" id="spu:575139"/>
<dbReference type="InterPro" id="IPR020846">
    <property type="entry name" value="MFS_dom"/>
</dbReference>
<keyword evidence="5 7" id="KW-0472">Membrane</keyword>